<gene>
    <name evidence="2" type="ORF">ATC1_12282</name>
</gene>
<dbReference type="PROSITE" id="PS51257">
    <property type="entry name" value="PROKAR_LIPOPROTEIN"/>
    <property type="match status" value="1"/>
</dbReference>
<keyword evidence="3" id="KW-1185">Reference proteome</keyword>
<evidence type="ECO:0000256" key="1">
    <source>
        <dbReference type="SAM" id="SignalP"/>
    </source>
</evidence>
<dbReference type="AlphaFoldDB" id="A0A0K8PAR6"/>
<dbReference type="OrthoDB" id="9844221at2"/>
<evidence type="ECO:0000313" key="2">
    <source>
        <dbReference type="EMBL" id="GAP39747.1"/>
    </source>
</evidence>
<feature type="chain" id="PRO_5005513912" description="Lipoprotein" evidence="1">
    <location>
        <begin position="18"/>
        <end position="216"/>
    </location>
</feature>
<organism evidence="2">
    <name type="scientific">Flexilinea flocculi</name>
    <dbReference type="NCBI Taxonomy" id="1678840"/>
    <lineage>
        <taxon>Bacteria</taxon>
        <taxon>Bacillati</taxon>
        <taxon>Chloroflexota</taxon>
        <taxon>Anaerolineae</taxon>
        <taxon>Anaerolineales</taxon>
        <taxon>Anaerolineaceae</taxon>
        <taxon>Flexilinea</taxon>
    </lineage>
</organism>
<evidence type="ECO:0000313" key="3">
    <source>
        <dbReference type="Proteomes" id="UP000053370"/>
    </source>
</evidence>
<sequence>MNINKRMNRLFTMLIFAALLFSGCRNIPHDPTKTPTMSEAEMMQAAQETASVILAMTQTQDAILHPSATPLPTDTPTPAFTATSALPAIPPTATKETLPYYSVGNKSCYVQQKGGGVQSAYVPFDQLYLEVCYENQGSGTWNQNFSCKVIVNDGGSTSPQSVLLGKTVSNGQKACFSFNQNMAGHELGSHYSQFALTDDSGNILTNGYQSCYWTVQ</sequence>
<dbReference type="STRING" id="1678840.ATC1_12282"/>
<protein>
    <recommendedName>
        <fullName evidence="4">Lipoprotein</fullName>
    </recommendedName>
</protein>
<dbReference type="RefSeq" id="WP_062278441.1">
    <property type="nucleotide sequence ID" value="NZ_DF968180.1"/>
</dbReference>
<accession>A0A0K8PAR6</accession>
<dbReference type="EMBL" id="DF968180">
    <property type="protein sequence ID" value="GAP39747.1"/>
    <property type="molecule type" value="Genomic_DNA"/>
</dbReference>
<evidence type="ECO:0008006" key="4">
    <source>
        <dbReference type="Google" id="ProtNLM"/>
    </source>
</evidence>
<name>A0A0K8PAR6_9CHLR</name>
<reference evidence="2" key="1">
    <citation type="journal article" date="2015" name="Genome Announc.">
        <title>Draft Genome Sequence of Anaerolineae Strain TC1, a Novel Isolate from a Methanogenic Wastewater Treatment System.</title>
        <authorList>
            <person name="Matsuura N."/>
            <person name="Tourlousse D.M."/>
            <person name="Sun L."/>
            <person name="Toyonaga M."/>
            <person name="Kuroda K."/>
            <person name="Ohashi A."/>
            <person name="Cruz R."/>
            <person name="Yamaguchi T."/>
            <person name="Sekiguchi Y."/>
        </authorList>
    </citation>
    <scope>NUCLEOTIDE SEQUENCE [LARGE SCALE GENOMIC DNA]</scope>
    <source>
        <strain evidence="2">TC1</strain>
    </source>
</reference>
<dbReference type="Proteomes" id="UP000053370">
    <property type="component" value="Unassembled WGS sequence"/>
</dbReference>
<keyword evidence="1" id="KW-0732">Signal</keyword>
<proteinExistence type="predicted"/>
<feature type="signal peptide" evidence="1">
    <location>
        <begin position="1"/>
        <end position="17"/>
    </location>
</feature>